<evidence type="ECO:0000256" key="1">
    <source>
        <dbReference type="ARBA" id="ARBA00022729"/>
    </source>
</evidence>
<dbReference type="SUPFAM" id="SSF51110">
    <property type="entry name" value="alpha-D-mannose-specific plant lectins"/>
    <property type="match status" value="1"/>
</dbReference>
<dbReference type="Pfam" id="PF00954">
    <property type="entry name" value="S_locus_glycop"/>
    <property type="match status" value="1"/>
</dbReference>
<dbReference type="FunFam" id="2.90.10.10:FF:000002">
    <property type="entry name" value="Serine/threonine-protein kinase"/>
    <property type="match status" value="1"/>
</dbReference>
<evidence type="ECO:0000313" key="4">
    <source>
        <dbReference type="EMBL" id="KAG0483906.1"/>
    </source>
</evidence>
<organism evidence="4 5">
    <name type="scientific">Vanilla planifolia</name>
    <name type="common">Vanilla</name>
    <dbReference type="NCBI Taxonomy" id="51239"/>
    <lineage>
        <taxon>Eukaryota</taxon>
        <taxon>Viridiplantae</taxon>
        <taxon>Streptophyta</taxon>
        <taxon>Embryophyta</taxon>
        <taxon>Tracheophyta</taxon>
        <taxon>Spermatophyta</taxon>
        <taxon>Magnoliopsida</taxon>
        <taxon>Liliopsida</taxon>
        <taxon>Asparagales</taxon>
        <taxon>Orchidaceae</taxon>
        <taxon>Vanilloideae</taxon>
        <taxon>Vanilleae</taxon>
        <taxon>Vanilla</taxon>
    </lineage>
</organism>
<reference evidence="4 5" key="1">
    <citation type="journal article" date="2020" name="Nat. Food">
        <title>A phased Vanilla planifolia genome enables genetic improvement of flavour and production.</title>
        <authorList>
            <person name="Hasing T."/>
            <person name="Tang H."/>
            <person name="Brym M."/>
            <person name="Khazi F."/>
            <person name="Huang T."/>
            <person name="Chambers A.H."/>
        </authorList>
    </citation>
    <scope>NUCLEOTIDE SEQUENCE [LARGE SCALE GENOMIC DNA]</scope>
    <source>
        <tissue evidence="4">Leaf</tissue>
    </source>
</reference>
<keyword evidence="1" id="KW-0732">Signal</keyword>
<dbReference type="GO" id="GO:0051707">
    <property type="term" value="P:response to other organism"/>
    <property type="evidence" value="ECO:0007669"/>
    <property type="project" value="UniProtKB-ARBA"/>
</dbReference>
<dbReference type="Proteomes" id="UP000639772">
    <property type="component" value="Unassembled WGS sequence"/>
</dbReference>
<evidence type="ECO:0000259" key="3">
    <source>
        <dbReference type="PROSITE" id="PS50927"/>
    </source>
</evidence>
<sequence>MASDRLSLGQSLSGKQTLISNDGTFALGFFSAGNSSKFYIGIWYNKLPGQTIIWVANRETPTSDPTTSKLQISDLGELVLLNSSNSLIWSSNSTRKATTAILLDTGNLVLRNDSTSEVDLWQSFAHPTDTWMPGGWLGVDKITGEYQKLTSWKNSEDPAPGFFGESMDPDGSNQYVLIWNGSNIYWTSGIWNGQYFANVPGTSESTVFNFTFVDDKQRKFATYFINVKSLITRFVVDSDGQGQQWYWLSDRQQWQTEFTQPLAHCDVYSLCGPFGICDAKNLIQSAGVLKVFSQLHSKSGH</sequence>
<dbReference type="SMART" id="SM00108">
    <property type="entry name" value="B_lectin"/>
    <property type="match status" value="1"/>
</dbReference>
<dbReference type="GO" id="GO:0048544">
    <property type="term" value="P:recognition of pollen"/>
    <property type="evidence" value="ECO:0007669"/>
    <property type="project" value="InterPro"/>
</dbReference>
<proteinExistence type="predicted"/>
<dbReference type="InterPro" id="IPR001480">
    <property type="entry name" value="Bulb-type_lectin_dom"/>
</dbReference>
<dbReference type="InterPro" id="IPR036426">
    <property type="entry name" value="Bulb-type_lectin_dom_sf"/>
</dbReference>
<dbReference type="Gene3D" id="2.90.10.10">
    <property type="entry name" value="Bulb-type lectin domain"/>
    <property type="match status" value="1"/>
</dbReference>
<dbReference type="AlphaFoldDB" id="A0A835R1N6"/>
<dbReference type="Pfam" id="PF01453">
    <property type="entry name" value="B_lectin"/>
    <property type="match status" value="1"/>
</dbReference>
<dbReference type="EMBL" id="JADCNM010000005">
    <property type="protein sequence ID" value="KAG0483906.1"/>
    <property type="molecule type" value="Genomic_DNA"/>
</dbReference>
<feature type="domain" description="Bulb-type lectin" evidence="3">
    <location>
        <begin position="3"/>
        <end position="123"/>
    </location>
</feature>
<dbReference type="OrthoDB" id="4062651at2759"/>
<accession>A0A835R1N6</accession>
<name>A0A835R1N6_VANPL</name>
<dbReference type="CDD" id="cd00028">
    <property type="entry name" value="B_lectin"/>
    <property type="match status" value="1"/>
</dbReference>
<evidence type="ECO:0000313" key="5">
    <source>
        <dbReference type="Proteomes" id="UP000639772"/>
    </source>
</evidence>
<dbReference type="PANTHER" id="PTHR32444:SF247">
    <property type="entry name" value="OS01G0958200 PROTEIN"/>
    <property type="match status" value="1"/>
</dbReference>
<gene>
    <name evidence="4" type="ORF">HPP92_011990</name>
</gene>
<keyword evidence="2" id="KW-1015">Disulfide bond</keyword>
<protein>
    <recommendedName>
        <fullName evidence="3">Bulb-type lectin domain-containing protein</fullName>
    </recommendedName>
</protein>
<dbReference type="PROSITE" id="PS50927">
    <property type="entry name" value="BULB_LECTIN"/>
    <property type="match status" value="1"/>
</dbReference>
<dbReference type="PANTHER" id="PTHR32444">
    <property type="entry name" value="BULB-TYPE LECTIN DOMAIN-CONTAINING PROTEIN"/>
    <property type="match status" value="1"/>
</dbReference>
<evidence type="ECO:0000256" key="2">
    <source>
        <dbReference type="ARBA" id="ARBA00023157"/>
    </source>
</evidence>
<comment type="caution">
    <text evidence="4">The sequence shown here is derived from an EMBL/GenBank/DDBJ whole genome shotgun (WGS) entry which is preliminary data.</text>
</comment>
<dbReference type="InterPro" id="IPR000858">
    <property type="entry name" value="S_locus_glycoprot_dom"/>
</dbReference>